<dbReference type="KEGG" id="psco:LY89DRAFT_26374"/>
<dbReference type="Pfam" id="PF08101">
    <property type="entry name" value="Msb1-Mug8_dom"/>
    <property type="match status" value="1"/>
</dbReference>
<dbReference type="PANTHER" id="PTHR28093">
    <property type="entry name" value="MORPHOGENESIS-RELATED PROTEIN MSB1"/>
    <property type="match status" value="1"/>
</dbReference>
<evidence type="ECO:0000259" key="2">
    <source>
        <dbReference type="Pfam" id="PF08101"/>
    </source>
</evidence>
<feature type="compositionally biased region" description="Polar residues" evidence="1">
    <location>
        <begin position="662"/>
        <end position="677"/>
    </location>
</feature>
<dbReference type="RefSeq" id="XP_018079010.1">
    <property type="nucleotide sequence ID" value="XM_018206294.1"/>
</dbReference>
<dbReference type="OrthoDB" id="3362494at2759"/>
<feature type="compositionally biased region" description="Pro residues" evidence="1">
    <location>
        <begin position="714"/>
        <end position="724"/>
    </location>
</feature>
<keyword evidence="4" id="KW-1185">Reference proteome</keyword>
<reference evidence="3 4" key="1">
    <citation type="submission" date="2015-10" db="EMBL/GenBank/DDBJ databases">
        <title>Full genome of DAOMC 229536 Phialocephala scopiformis, a fungal endophyte of spruce producing the potent anti-insectan compound rugulosin.</title>
        <authorList>
            <consortium name="DOE Joint Genome Institute"/>
            <person name="Walker A.K."/>
            <person name="Frasz S.L."/>
            <person name="Seifert K.A."/>
            <person name="Miller J.D."/>
            <person name="Mondo S.J."/>
            <person name="Labutti K."/>
            <person name="Lipzen A."/>
            <person name="Dockter R."/>
            <person name="Kennedy M."/>
            <person name="Grigoriev I.V."/>
            <person name="Spatafora J.W."/>
        </authorList>
    </citation>
    <scope>NUCLEOTIDE SEQUENCE [LARGE SCALE GENOMIC DNA]</scope>
    <source>
        <strain evidence="3 4">CBS 120377</strain>
    </source>
</reference>
<feature type="region of interest" description="Disordered" evidence="1">
    <location>
        <begin position="659"/>
        <end position="1041"/>
    </location>
</feature>
<accession>A0A194XWH9</accession>
<dbReference type="InterPro" id="IPR037508">
    <property type="entry name" value="Msb1/Mug8"/>
</dbReference>
<sequence>MPSFFSRLKGKDGPAKVKKGAQPAAITEPPKPRWEDAWTRKSVEPEEVQELLHGCTAELKSRALDMPFLLLPFRPTSDPSAARTFVRHFFDRSQRLYGEGLAQELRLTEPMVLCSVVKWCWSRLPGGVVGWEAYELFRTGESDSNMARDSFTTFIPLSVESDARNKIIFDFFDLLSATAAHAKSNGMGGRKLSRYAGWWAFDHIDTGNGFEGGYKGWAHAADATSHLFFAYLRSLGPTKGVSGISTLPMSLQKLVQETEYPPERPYLLQSTTMKVVMIVDAVSPTPFSLLRRANHFQYRDDDRALQEFAEYEDPVKALTEECRRVLRSISSANQSQVSNSKESTGLTDASWSRFEDIGFSAGFDEHDEDDESNFVKRRPQGLRTTPHSREMGMGRPTTPSWADFLSSGFVDEAKNGPAPLLLPPDKILPPIDTRGRSSQSHRPRLESNQLEPGELASITKFDLDDSFWWVWISSLAGEEYPERKAAFGRCALVETIIPGGRWLVMEEMVKGAAPVPEEGAYIAEKKSFWGRSKKNKAITRRKSTGKHALEQNPDLRPQFKTNQSGGVSKTSIGPDQHARIQAAAIQLQRRQREQEAQEHNTRRGRSDMDAISMKTSSVFTLQPVIMNEASPAMKWANKYDKDAIREAYLANTNTGRGLGEATMQTNGHAKSQDTLRPTANLERENSYNSYDRDRELPAVPSPSGPSVPSQAYGPPSPAPFPPTPAADDEEEAHVQLSEKAAEVALPEDTHPMERKPVPAPVVMEPLPRVEQPTPEPYRPSGEQSGSSPESKKHNKLKKKEPASGGFRKMFGRNKNRQSTVPPNAPEVLNGNQGLQPGGAGLGRRFSALRKKSPSNTPPEPVVEPPRPISEDDITPVASPHQDYERSYDPSVQDSLSRVDTNDAHEARQAFSNFDQGPLEDVPAFVPEDSPRESEDDAAPPNISRVRTEDGAELTQQVSPAQDRWAQIRKNAAERAAQRQSEEQSRGGYSQKTDGEDGETSGEETIESRVARIKARVAELTGNMETSGSPTSTSSYRPARRQ</sequence>
<feature type="compositionally biased region" description="Pro residues" evidence="1">
    <location>
        <begin position="855"/>
        <end position="867"/>
    </location>
</feature>
<name>A0A194XWH9_MOLSC</name>
<dbReference type="CDD" id="cd04401">
    <property type="entry name" value="RhoGAP_fMSB1"/>
    <property type="match status" value="1"/>
</dbReference>
<organism evidence="3 4">
    <name type="scientific">Mollisia scopiformis</name>
    <name type="common">Conifer needle endophyte fungus</name>
    <name type="synonym">Phialocephala scopiformis</name>
    <dbReference type="NCBI Taxonomy" id="149040"/>
    <lineage>
        <taxon>Eukaryota</taxon>
        <taxon>Fungi</taxon>
        <taxon>Dikarya</taxon>
        <taxon>Ascomycota</taxon>
        <taxon>Pezizomycotina</taxon>
        <taxon>Leotiomycetes</taxon>
        <taxon>Helotiales</taxon>
        <taxon>Mollisiaceae</taxon>
        <taxon>Mollisia</taxon>
    </lineage>
</organism>
<dbReference type="STRING" id="149040.A0A194XWH9"/>
<feature type="region of interest" description="Disordered" evidence="1">
    <location>
        <begin position="1"/>
        <end position="35"/>
    </location>
</feature>
<evidence type="ECO:0000313" key="4">
    <source>
        <dbReference type="Proteomes" id="UP000070700"/>
    </source>
</evidence>
<feature type="compositionally biased region" description="Polar residues" evidence="1">
    <location>
        <begin position="436"/>
        <end position="449"/>
    </location>
</feature>
<feature type="compositionally biased region" description="Acidic residues" evidence="1">
    <location>
        <begin position="995"/>
        <end position="1004"/>
    </location>
</feature>
<feature type="domain" description="Meiotically up-regulated protein Msb1/Mug8" evidence="2">
    <location>
        <begin position="43"/>
        <end position="508"/>
    </location>
</feature>
<dbReference type="InParanoid" id="A0A194XWH9"/>
<feature type="compositionally biased region" description="Polar residues" evidence="1">
    <location>
        <begin position="1022"/>
        <end position="1035"/>
    </location>
</feature>
<dbReference type="InterPro" id="IPR012965">
    <property type="entry name" value="Msb1/Mug8_dom"/>
</dbReference>
<gene>
    <name evidence="3" type="ORF">LY89DRAFT_26374</name>
</gene>
<feature type="compositionally biased region" description="Basic residues" evidence="1">
    <location>
        <begin position="536"/>
        <end position="545"/>
    </location>
</feature>
<feature type="compositionally biased region" description="Low complexity" evidence="1">
    <location>
        <begin position="779"/>
        <end position="788"/>
    </location>
</feature>
<dbReference type="Proteomes" id="UP000070700">
    <property type="component" value="Unassembled WGS sequence"/>
</dbReference>
<dbReference type="PANTHER" id="PTHR28093:SF1">
    <property type="entry name" value="MORPHOGENESIS-RELATED PROTEIN MSB1"/>
    <property type="match status" value="1"/>
</dbReference>
<feature type="compositionally biased region" description="Basic and acidic residues" evidence="1">
    <location>
        <begin position="970"/>
        <end position="984"/>
    </location>
</feature>
<feature type="compositionally biased region" description="Basic and acidic residues" evidence="1">
    <location>
        <begin position="590"/>
        <end position="608"/>
    </location>
</feature>
<feature type="region of interest" description="Disordered" evidence="1">
    <location>
        <begin position="536"/>
        <end position="611"/>
    </location>
</feature>
<proteinExistence type="predicted"/>
<feature type="compositionally biased region" description="Basic and acidic residues" evidence="1">
    <location>
        <begin position="681"/>
        <end position="696"/>
    </location>
</feature>
<feature type="compositionally biased region" description="Basic and acidic residues" evidence="1">
    <location>
        <begin position="747"/>
        <end position="756"/>
    </location>
</feature>
<feature type="compositionally biased region" description="Polar residues" evidence="1">
    <location>
        <begin position="889"/>
        <end position="898"/>
    </location>
</feature>
<feature type="region of interest" description="Disordered" evidence="1">
    <location>
        <begin position="420"/>
        <end position="449"/>
    </location>
</feature>
<evidence type="ECO:0000313" key="3">
    <source>
        <dbReference type="EMBL" id="KUJ24655.1"/>
    </source>
</evidence>
<evidence type="ECO:0000256" key="1">
    <source>
        <dbReference type="SAM" id="MobiDB-lite"/>
    </source>
</evidence>
<dbReference type="GeneID" id="28816020"/>
<dbReference type="EMBL" id="KQ947404">
    <property type="protein sequence ID" value="KUJ24655.1"/>
    <property type="molecule type" value="Genomic_DNA"/>
</dbReference>
<feature type="compositionally biased region" description="Low complexity" evidence="1">
    <location>
        <begin position="420"/>
        <end position="432"/>
    </location>
</feature>
<feature type="compositionally biased region" description="Polar residues" evidence="1">
    <location>
        <begin position="559"/>
        <end position="573"/>
    </location>
</feature>
<protein>
    <recommendedName>
        <fullName evidence="2">Meiotically up-regulated protein Msb1/Mug8 domain-containing protein</fullName>
    </recommendedName>
</protein>
<feature type="compositionally biased region" description="Low complexity" evidence="1">
    <location>
        <begin position="579"/>
        <end position="588"/>
    </location>
</feature>
<dbReference type="AlphaFoldDB" id="A0A194XWH9"/>